<dbReference type="Pfam" id="PF09735">
    <property type="entry name" value="Nckap1"/>
    <property type="match status" value="1"/>
</dbReference>
<gene>
    <name evidence="1" type="ORF">OLEA9_A081079</name>
</gene>
<protein>
    <submittedName>
        <fullName evidence="1">Protein NAP1</fullName>
    </submittedName>
</protein>
<sequence length="82" mass="9463">MLVLHLKIKTDPMLECVDELETLLSKYGSLKKLYFYHQHLTTVFRNTMFGPKVVPNIVMHGLVLLAVFPNALPQLFQKSFIC</sequence>
<comment type="caution">
    <text evidence="1">The sequence shown here is derived from an EMBL/GenBank/DDBJ whole genome shotgun (WGS) entry which is preliminary data.</text>
</comment>
<name>A0A8S0SW04_OLEEU</name>
<evidence type="ECO:0000313" key="2">
    <source>
        <dbReference type="Proteomes" id="UP000594638"/>
    </source>
</evidence>
<organism evidence="1 2">
    <name type="scientific">Olea europaea subsp. europaea</name>
    <dbReference type="NCBI Taxonomy" id="158383"/>
    <lineage>
        <taxon>Eukaryota</taxon>
        <taxon>Viridiplantae</taxon>
        <taxon>Streptophyta</taxon>
        <taxon>Embryophyta</taxon>
        <taxon>Tracheophyta</taxon>
        <taxon>Spermatophyta</taxon>
        <taxon>Magnoliopsida</taxon>
        <taxon>eudicotyledons</taxon>
        <taxon>Gunneridae</taxon>
        <taxon>Pentapetalae</taxon>
        <taxon>asterids</taxon>
        <taxon>lamiids</taxon>
        <taxon>Lamiales</taxon>
        <taxon>Oleaceae</taxon>
        <taxon>Oleeae</taxon>
        <taxon>Olea</taxon>
    </lineage>
</organism>
<reference evidence="1 2" key="1">
    <citation type="submission" date="2019-12" db="EMBL/GenBank/DDBJ databases">
        <authorList>
            <person name="Alioto T."/>
            <person name="Alioto T."/>
            <person name="Gomez Garrido J."/>
        </authorList>
    </citation>
    <scope>NUCLEOTIDE SEQUENCE [LARGE SCALE GENOMIC DNA]</scope>
</reference>
<dbReference type="AlphaFoldDB" id="A0A8S0SW04"/>
<accession>A0A8S0SW04</accession>
<keyword evidence="2" id="KW-1185">Reference proteome</keyword>
<dbReference type="Proteomes" id="UP000594638">
    <property type="component" value="Unassembled WGS sequence"/>
</dbReference>
<dbReference type="InterPro" id="IPR019137">
    <property type="entry name" value="Nck-associated_protein-1"/>
</dbReference>
<dbReference type="EMBL" id="CACTIH010005536">
    <property type="protein sequence ID" value="CAA2996847.1"/>
    <property type="molecule type" value="Genomic_DNA"/>
</dbReference>
<dbReference type="Gramene" id="OE9A081079T1">
    <property type="protein sequence ID" value="OE9A081079C1"/>
    <property type="gene ID" value="OE9A081079"/>
</dbReference>
<proteinExistence type="predicted"/>
<evidence type="ECO:0000313" key="1">
    <source>
        <dbReference type="EMBL" id="CAA2996847.1"/>
    </source>
</evidence>